<dbReference type="AlphaFoldDB" id="A0A921SUR8"/>
<proteinExistence type="inferred from homology"/>
<evidence type="ECO:0000313" key="9">
    <source>
        <dbReference type="Proteomes" id="UP000757103"/>
    </source>
</evidence>
<dbReference type="RefSeq" id="WP_025277345.1">
    <property type="nucleotide sequence ID" value="NZ_CAKMIC010000003.1"/>
</dbReference>
<name>A0A921SUR8_9BACT</name>
<dbReference type="Proteomes" id="UP000757103">
    <property type="component" value="Unassembled WGS sequence"/>
</dbReference>
<comment type="caution">
    <text evidence="8">The sequence shown here is derived from an EMBL/GenBank/DDBJ whole genome shotgun (WGS) entry which is preliminary data.</text>
</comment>
<evidence type="ECO:0000256" key="1">
    <source>
        <dbReference type="ARBA" id="ARBA00004651"/>
    </source>
</evidence>
<feature type="transmembrane region" description="Helical" evidence="7">
    <location>
        <begin position="81"/>
        <end position="106"/>
    </location>
</feature>
<accession>A0A921SUR8</accession>
<evidence type="ECO:0000256" key="5">
    <source>
        <dbReference type="ARBA" id="ARBA00022989"/>
    </source>
</evidence>
<dbReference type="PANTHER" id="PTHR43663:SF1">
    <property type="entry name" value="CHROMATE TRANSPORTER"/>
    <property type="match status" value="1"/>
</dbReference>
<evidence type="ECO:0000256" key="4">
    <source>
        <dbReference type="ARBA" id="ARBA00022692"/>
    </source>
</evidence>
<organism evidence="8 9">
    <name type="scientific">Barnesiella viscericola</name>
    <dbReference type="NCBI Taxonomy" id="397865"/>
    <lineage>
        <taxon>Bacteria</taxon>
        <taxon>Pseudomonadati</taxon>
        <taxon>Bacteroidota</taxon>
        <taxon>Bacteroidia</taxon>
        <taxon>Bacteroidales</taxon>
        <taxon>Barnesiellaceae</taxon>
        <taxon>Barnesiella</taxon>
    </lineage>
</organism>
<dbReference type="GeneID" id="90527975"/>
<dbReference type="InterPro" id="IPR052518">
    <property type="entry name" value="CHR_Transporter"/>
</dbReference>
<dbReference type="InterPro" id="IPR003370">
    <property type="entry name" value="Chromate_transpt"/>
</dbReference>
<comment type="subcellular location">
    <subcellularLocation>
        <location evidence="1">Cell membrane</location>
        <topology evidence="1">Multi-pass membrane protein</topology>
    </subcellularLocation>
</comment>
<feature type="transmembrane region" description="Helical" evidence="7">
    <location>
        <begin position="150"/>
        <end position="181"/>
    </location>
</feature>
<evidence type="ECO:0000313" key="8">
    <source>
        <dbReference type="EMBL" id="HJG89255.1"/>
    </source>
</evidence>
<feature type="transmembrane region" description="Helical" evidence="7">
    <location>
        <begin position="7"/>
        <end position="28"/>
    </location>
</feature>
<sequence length="182" mass="19776">MVYLNLFWAYLKIGLFGFGGGYAMLSLIQHEAVEVIHYGESQPWLTPTEFTDIVAISQMTPGPIGINSATYVGYVATGNSVWGSLVATFAVCLPSFVLVLMISHFILKHKENPIIKSLFAGLRPVVVGLIASAALLLMNKENFPDYTLSVAIAVVSFVLVHYTRLHPILVIVLAGVAGYALY</sequence>
<dbReference type="GO" id="GO:0005886">
    <property type="term" value="C:plasma membrane"/>
    <property type="evidence" value="ECO:0007669"/>
    <property type="project" value="UniProtKB-SubCell"/>
</dbReference>
<reference evidence="8" key="1">
    <citation type="journal article" date="2021" name="PeerJ">
        <title>Extensive microbial diversity within the chicken gut microbiome revealed by metagenomics and culture.</title>
        <authorList>
            <person name="Gilroy R."/>
            <person name="Ravi A."/>
            <person name="Getino M."/>
            <person name="Pursley I."/>
            <person name="Horton D.L."/>
            <person name="Alikhan N.F."/>
            <person name="Baker D."/>
            <person name="Gharbi K."/>
            <person name="Hall N."/>
            <person name="Watson M."/>
            <person name="Adriaenssens E.M."/>
            <person name="Foster-Nyarko E."/>
            <person name="Jarju S."/>
            <person name="Secka A."/>
            <person name="Antonio M."/>
            <person name="Oren A."/>
            <person name="Chaudhuri R.R."/>
            <person name="La Ragione R."/>
            <person name="Hildebrand F."/>
            <person name="Pallen M.J."/>
        </authorList>
    </citation>
    <scope>NUCLEOTIDE SEQUENCE</scope>
    <source>
        <strain evidence="8">CHK121-7720</strain>
    </source>
</reference>
<protein>
    <submittedName>
        <fullName evidence="8">Chromate transporter</fullName>
    </submittedName>
</protein>
<dbReference type="EMBL" id="DYUD01000023">
    <property type="protein sequence ID" value="HJG89255.1"/>
    <property type="molecule type" value="Genomic_DNA"/>
</dbReference>
<dbReference type="Pfam" id="PF02417">
    <property type="entry name" value="Chromate_transp"/>
    <property type="match status" value="1"/>
</dbReference>
<reference evidence="8" key="2">
    <citation type="submission" date="2021-09" db="EMBL/GenBank/DDBJ databases">
        <authorList>
            <person name="Gilroy R."/>
        </authorList>
    </citation>
    <scope>NUCLEOTIDE SEQUENCE</scope>
    <source>
        <strain evidence="8">CHK121-7720</strain>
    </source>
</reference>
<dbReference type="GO" id="GO:0015109">
    <property type="term" value="F:chromate transmembrane transporter activity"/>
    <property type="evidence" value="ECO:0007669"/>
    <property type="project" value="InterPro"/>
</dbReference>
<keyword evidence="5 7" id="KW-1133">Transmembrane helix</keyword>
<keyword evidence="3" id="KW-1003">Cell membrane</keyword>
<gene>
    <name evidence="8" type="ORF">K8U91_07280</name>
</gene>
<comment type="similarity">
    <text evidence="2">Belongs to the chromate ion transporter (CHR) (TC 2.A.51) family.</text>
</comment>
<keyword evidence="4 7" id="KW-0812">Transmembrane</keyword>
<dbReference type="PANTHER" id="PTHR43663">
    <property type="entry name" value="CHROMATE TRANSPORT PROTEIN-RELATED"/>
    <property type="match status" value="1"/>
</dbReference>
<evidence type="ECO:0000256" key="3">
    <source>
        <dbReference type="ARBA" id="ARBA00022475"/>
    </source>
</evidence>
<evidence type="ECO:0000256" key="2">
    <source>
        <dbReference type="ARBA" id="ARBA00005262"/>
    </source>
</evidence>
<keyword evidence="6 7" id="KW-0472">Membrane</keyword>
<evidence type="ECO:0000256" key="7">
    <source>
        <dbReference type="SAM" id="Phobius"/>
    </source>
</evidence>
<feature type="transmembrane region" description="Helical" evidence="7">
    <location>
        <begin position="118"/>
        <end position="138"/>
    </location>
</feature>
<evidence type="ECO:0000256" key="6">
    <source>
        <dbReference type="ARBA" id="ARBA00023136"/>
    </source>
</evidence>